<evidence type="ECO:0000313" key="12">
    <source>
        <dbReference type="EMBL" id="NXS63126.1"/>
    </source>
</evidence>
<dbReference type="SMART" id="SM00409">
    <property type="entry name" value="IG"/>
    <property type="match status" value="1"/>
</dbReference>
<dbReference type="InterPro" id="IPR007110">
    <property type="entry name" value="Ig-like_dom"/>
</dbReference>
<dbReference type="InterPro" id="IPR013106">
    <property type="entry name" value="Ig_V-set"/>
</dbReference>
<organism evidence="12 13">
    <name type="scientific">Brachypteracias leptosomus</name>
    <name type="common">short-legged ground-roller</name>
    <dbReference type="NCBI Taxonomy" id="135165"/>
    <lineage>
        <taxon>Eukaryota</taxon>
        <taxon>Metazoa</taxon>
        <taxon>Chordata</taxon>
        <taxon>Craniata</taxon>
        <taxon>Vertebrata</taxon>
        <taxon>Euteleostomi</taxon>
        <taxon>Archelosauria</taxon>
        <taxon>Archosauria</taxon>
        <taxon>Dinosauria</taxon>
        <taxon>Saurischia</taxon>
        <taxon>Theropoda</taxon>
        <taxon>Coelurosauria</taxon>
        <taxon>Aves</taxon>
        <taxon>Neognathae</taxon>
        <taxon>Neoaves</taxon>
        <taxon>Telluraves</taxon>
        <taxon>Coraciimorphae</taxon>
        <taxon>Coraciiformes</taxon>
        <taxon>Brachypteraciidae</taxon>
        <taxon>Brachypteracias</taxon>
    </lineage>
</organism>
<gene>
    <name evidence="12" type="primary">Cd8b</name>
    <name evidence="12" type="ORF">BRALEP_R06318</name>
</gene>
<evidence type="ECO:0000256" key="7">
    <source>
        <dbReference type="ARBA" id="ARBA00023136"/>
    </source>
</evidence>
<dbReference type="GO" id="GO:0009986">
    <property type="term" value="C:cell surface"/>
    <property type="evidence" value="ECO:0007669"/>
    <property type="project" value="TreeGrafter"/>
</dbReference>
<dbReference type="SUPFAM" id="SSF48726">
    <property type="entry name" value="Immunoglobulin"/>
    <property type="match status" value="1"/>
</dbReference>
<feature type="domain" description="Ig-like" evidence="11">
    <location>
        <begin position="25"/>
        <end position="116"/>
    </location>
</feature>
<evidence type="ECO:0000256" key="4">
    <source>
        <dbReference type="ARBA" id="ARBA00022859"/>
    </source>
</evidence>
<keyword evidence="9" id="KW-0325">Glycoprotein</keyword>
<dbReference type="InterPro" id="IPR013783">
    <property type="entry name" value="Ig-like_fold"/>
</dbReference>
<keyword evidence="8" id="KW-1015">Disulfide bond</keyword>
<evidence type="ECO:0000256" key="1">
    <source>
        <dbReference type="ARBA" id="ARBA00004479"/>
    </source>
</evidence>
<keyword evidence="10" id="KW-0393">Immunoglobulin domain</keyword>
<dbReference type="GO" id="GO:0050776">
    <property type="term" value="P:regulation of immune response"/>
    <property type="evidence" value="ECO:0007669"/>
    <property type="project" value="InterPro"/>
</dbReference>
<comment type="subcellular location">
    <subcellularLocation>
        <location evidence="1">Membrane</location>
        <topology evidence="1">Single-pass type I membrane protein</topology>
    </subcellularLocation>
</comment>
<keyword evidence="7" id="KW-0472">Membrane</keyword>
<evidence type="ECO:0000256" key="6">
    <source>
        <dbReference type="ARBA" id="ARBA00023130"/>
    </source>
</evidence>
<dbReference type="PANTHER" id="PTHR11292:SF7">
    <property type="entry name" value="T-CELL SURFACE GLYCOPROTEIN CD8 BETA CHAIN-RELATED"/>
    <property type="match status" value="1"/>
</dbReference>
<dbReference type="GO" id="GO:0042288">
    <property type="term" value="F:MHC class I protein binding"/>
    <property type="evidence" value="ECO:0007669"/>
    <property type="project" value="InterPro"/>
</dbReference>
<keyword evidence="6" id="KW-1064">Adaptive immunity</keyword>
<evidence type="ECO:0000256" key="5">
    <source>
        <dbReference type="ARBA" id="ARBA00022989"/>
    </source>
</evidence>
<protein>
    <submittedName>
        <fullName evidence="12">CD8B protein</fullName>
    </submittedName>
</protein>
<sequence>GFYANLFLSKTPGHILAQTNHKTEIPCELKKEHVGVYWFRWSEERQNFEFLVYSSSSGRAVYGANITQDKFGVHGTNFHTTHSLHISNLQPSDRGTYYCSMSQSFQLFLGSGTRLSVVDVLPLPPKTTQAPVYKKKPTQCVTKNKAVDKKG</sequence>
<keyword evidence="4" id="KW-0391">Immunity</keyword>
<feature type="non-terminal residue" evidence="12">
    <location>
        <position position="151"/>
    </location>
</feature>
<dbReference type="InterPro" id="IPR003599">
    <property type="entry name" value="Ig_sub"/>
</dbReference>
<dbReference type="AlphaFoldDB" id="A0A7L2VYZ0"/>
<dbReference type="Proteomes" id="UP000520535">
    <property type="component" value="Unassembled WGS sequence"/>
</dbReference>
<evidence type="ECO:0000259" key="11">
    <source>
        <dbReference type="PROSITE" id="PS50835"/>
    </source>
</evidence>
<dbReference type="Pfam" id="PF07686">
    <property type="entry name" value="V-set"/>
    <property type="match status" value="1"/>
</dbReference>
<dbReference type="GO" id="GO:0002250">
    <property type="term" value="P:adaptive immune response"/>
    <property type="evidence" value="ECO:0007669"/>
    <property type="project" value="UniProtKB-KW"/>
</dbReference>
<dbReference type="InterPro" id="IPR042414">
    <property type="entry name" value="CD8B"/>
</dbReference>
<proteinExistence type="predicted"/>
<comment type="caution">
    <text evidence="12">The sequence shown here is derived from an EMBL/GenBank/DDBJ whole genome shotgun (WGS) entry which is preliminary data.</text>
</comment>
<feature type="non-terminal residue" evidence="12">
    <location>
        <position position="1"/>
    </location>
</feature>
<dbReference type="EMBL" id="VYZX01031065">
    <property type="protein sequence ID" value="NXS63126.1"/>
    <property type="molecule type" value="Genomic_DNA"/>
</dbReference>
<dbReference type="Gene3D" id="2.60.40.10">
    <property type="entry name" value="Immunoglobulins"/>
    <property type="match status" value="1"/>
</dbReference>
<dbReference type="GO" id="GO:0015026">
    <property type="term" value="F:coreceptor activity"/>
    <property type="evidence" value="ECO:0007669"/>
    <property type="project" value="InterPro"/>
</dbReference>
<dbReference type="GO" id="GO:0016020">
    <property type="term" value="C:membrane"/>
    <property type="evidence" value="ECO:0007669"/>
    <property type="project" value="UniProtKB-SubCell"/>
</dbReference>
<evidence type="ECO:0000256" key="3">
    <source>
        <dbReference type="ARBA" id="ARBA00022729"/>
    </source>
</evidence>
<keyword evidence="5" id="KW-1133">Transmembrane helix</keyword>
<dbReference type="OrthoDB" id="9394844at2759"/>
<dbReference type="PROSITE" id="PS50835">
    <property type="entry name" value="IG_LIKE"/>
    <property type="match status" value="1"/>
</dbReference>
<evidence type="ECO:0000256" key="8">
    <source>
        <dbReference type="ARBA" id="ARBA00023157"/>
    </source>
</evidence>
<reference evidence="12 13" key="1">
    <citation type="submission" date="2019-09" db="EMBL/GenBank/DDBJ databases">
        <title>Bird 10,000 Genomes (B10K) Project - Family phase.</title>
        <authorList>
            <person name="Zhang G."/>
        </authorList>
    </citation>
    <scope>NUCLEOTIDE SEQUENCE [LARGE SCALE GENOMIC DNA]</scope>
    <source>
        <strain evidence="12">B10K-DU-012-52</strain>
    </source>
</reference>
<name>A0A7L2VYZ0_9AVES</name>
<evidence type="ECO:0000256" key="9">
    <source>
        <dbReference type="ARBA" id="ARBA00023180"/>
    </source>
</evidence>
<keyword evidence="3" id="KW-0732">Signal</keyword>
<dbReference type="InterPro" id="IPR036179">
    <property type="entry name" value="Ig-like_dom_sf"/>
</dbReference>
<keyword evidence="13" id="KW-1185">Reference proteome</keyword>
<evidence type="ECO:0000256" key="2">
    <source>
        <dbReference type="ARBA" id="ARBA00022692"/>
    </source>
</evidence>
<dbReference type="PANTHER" id="PTHR11292">
    <property type="entry name" value="T-CELL SURFACE GLYCOPROTEIN CD8 BETA CHAIN"/>
    <property type="match status" value="1"/>
</dbReference>
<accession>A0A7L2VYZ0</accession>
<keyword evidence="2" id="KW-0812">Transmembrane</keyword>
<evidence type="ECO:0000313" key="13">
    <source>
        <dbReference type="Proteomes" id="UP000520535"/>
    </source>
</evidence>
<evidence type="ECO:0000256" key="10">
    <source>
        <dbReference type="ARBA" id="ARBA00023319"/>
    </source>
</evidence>